<dbReference type="GO" id="GO:0005737">
    <property type="term" value="C:cytoplasm"/>
    <property type="evidence" value="ECO:0007669"/>
    <property type="project" value="UniProtKB-SubCell"/>
</dbReference>
<protein>
    <recommendedName>
        <fullName evidence="5">Elongator complex protein 4</fullName>
    </recommendedName>
</protein>
<dbReference type="CDD" id="cd19494">
    <property type="entry name" value="Elp4"/>
    <property type="match status" value="1"/>
</dbReference>
<evidence type="ECO:0000256" key="9">
    <source>
        <dbReference type="SAM" id="MobiDB-lite"/>
    </source>
</evidence>
<comment type="similarity">
    <text evidence="4">Belongs to the ELP4 family.</text>
</comment>
<feature type="region of interest" description="Disordered" evidence="9">
    <location>
        <begin position="1"/>
        <end position="44"/>
    </location>
</feature>
<keyword evidence="8" id="KW-0539">Nucleus</keyword>
<dbReference type="InterPro" id="IPR008728">
    <property type="entry name" value="Elongator_complex_protein_4"/>
</dbReference>
<dbReference type="Proteomes" id="UP000748025">
    <property type="component" value="Unassembled WGS sequence"/>
</dbReference>
<keyword evidence="11" id="KW-1185">Reference proteome</keyword>
<dbReference type="Gene3D" id="3.40.50.300">
    <property type="entry name" value="P-loop containing nucleotide triphosphate hydrolases"/>
    <property type="match status" value="1"/>
</dbReference>
<reference evidence="10" key="1">
    <citation type="journal article" date="2020" name="bioRxiv">
        <title>Whole genome comparisons of ergot fungi reveals the divergence and evolution of species within the genus Claviceps are the result of varying mechanisms driving genome evolution and host range expansion.</title>
        <authorList>
            <person name="Wyka S.A."/>
            <person name="Mondo S.J."/>
            <person name="Liu M."/>
            <person name="Dettman J."/>
            <person name="Nalam V."/>
            <person name="Broders K.D."/>
        </authorList>
    </citation>
    <scope>NUCLEOTIDE SEQUENCE</scope>
    <source>
        <strain evidence="10">CCC 602</strain>
    </source>
</reference>
<comment type="pathway">
    <text evidence="3">tRNA modification; 5-methoxycarbonylmethyl-2-thiouridine-tRNA biosynthesis.</text>
</comment>
<evidence type="ECO:0000256" key="6">
    <source>
        <dbReference type="ARBA" id="ARBA00022490"/>
    </source>
</evidence>
<accession>A0A9P7NCA6</accession>
<evidence type="ECO:0000313" key="11">
    <source>
        <dbReference type="Proteomes" id="UP000748025"/>
    </source>
</evidence>
<organism evidence="10 11">
    <name type="scientific">Claviceps pusilla</name>
    <dbReference type="NCBI Taxonomy" id="123648"/>
    <lineage>
        <taxon>Eukaryota</taxon>
        <taxon>Fungi</taxon>
        <taxon>Dikarya</taxon>
        <taxon>Ascomycota</taxon>
        <taxon>Pezizomycotina</taxon>
        <taxon>Sordariomycetes</taxon>
        <taxon>Hypocreomycetidae</taxon>
        <taxon>Hypocreales</taxon>
        <taxon>Clavicipitaceae</taxon>
        <taxon>Claviceps</taxon>
    </lineage>
</organism>
<proteinExistence type="inferred from homology"/>
<dbReference type="GO" id="GO:0033588">
    <property type="term" value="C:elongator holoenzyme complex"/>
    <property type="evidence" value="ECO:0007669"/>
    <property type="project" value="InterPro"/>
</dbReference>
<dbReference type="PANTHER" id="PTHR12896">
    <property type="entry name" value="PAX6 NEIGHBOR PROTEIN PAXNEB"/>
    <property type="match status" value="1"/>
</dbReference>
<dbReference type="EMBL" id="SRPW01000671">
    <property type="protein sequence ID" value="KAG6012976.1"/>
    <property type="molecule type" value="Genomic_DNA"/>
</dbReference>
<dbReference type="GO" id="GO:0002098">
    <property type="term" value="P:tRNA wobble uridine modification"/>
    <property type="evidence" value="ECO:0007669"/>
    <property type="project" value="InterPro"/>
</dbReference>
<dbReference type="AlphaFoldDB" id="A0A9P7NCA6"/>
<evidence type="ECO:0000256" key="4">
    <source>
        <dbReference type="ARBA" id="ARBA00007573"/>
    </source>
</evidence>
<dbReference type="OrthoDB" id="289162at2759"/>
<dbReference type="InterPro" id="IPR027417">
    <property type="entry name" value="P-loop_NTPase"/>
</dbReference>
<evidence type="ECO:0000313" key="10">
    <source>
        <dbReference type="EMBL" id="KAG6012976.1"/>
    </source>
</evidence>
<evidence type="ECO:0000256" key="7">
    <source>
        <dbReference type="ARBA" id="ARBA00022694"/>
    </source>
</evidence>
<evidence type="ECO:0000256" key="5">
    <source>
        <dbReference type="ARBA" id="ARBA00020265"/>
    </source>
</evidence>
<evidence type="ECO:0000256" key="3">
    <source>
        <dbReference type="ARBA" id="ARBA00005043"/>
    </source>
</evidence>
<sequence length="367" mass="40264">MSFRKRSLLVNGSAMSSASRPDQEALPGTRPSPLDGRSTTSTGTASLDHLLAGHSGMPLGSSLLIQESGTTDFGGVIVRYFAAEGLVQGHDIHILGYGDAWRREIPGLKQTKDKANIQTLPDLQKMKIAWRYDSLGNQASTNDKQAYSDAPTFCHSFDLTSTLDTRNAHGQLITYPFLETPKRCSSYFFSNVLSRLRTKLHGSSSSIHRIIVPNLLSPALYPVEGCKPHDVLRFLHCLRSFLRQFPTRLVILVTLPSSLHPRTTGLSRWIEILFDGVVELVPLPKSAGVADTSDTESSKAQGLVRFHTMPVFHEKGGGLKGCWKREDMSFRLSASSGILISPFSLPPVGLDEPSPTPSRPPIQDLKF</sequence>
<keyword evidence="6" id="KW-0963">Cytoplasm</keyword>
<dbReference type="GO" id="GO:0008023">
    <property type="term" value="C:transcription elongation factor complex"/>
    <property type="evidence" value="ECO:0007669"/>
    <property type="project" value="TreeGrafter"/>
</dbReference>
<dbReference type="PANTHER" id="PTHR12896:SF1">
    <property type="entry name" value="ELONGATOR COMPLEX PROTEIN 4"/>
    <property type="match status" value="1"/>
</dbReference>
<evidence type="ECO:0000256" key="1">
    <source>
        <dbReference type="ARBA" id="ARBA00004123"/>
    </source>
</evidence>
<comment type="subcellular location">
    <subcellularLocation>
        <location evidence="2">Cytoplasm</location>
    </subcellularLocation>
    <subcellularLocation>
        <location evidence="1">Nucleus</location>
    </subcellularLocation>
</comment>
<evidence type="ECO:0000256" key="8">
    <source>
        <dbReference type="ARBA" id="ARBA00023242"/>
    </source>
</evidence>
<gene>
    <name evidence="10" type="ORF">E4U43_007547</name>
</gene>
<name>A0A9P7NCA6_9HYPO</name>
<dbReference type="Pfam" id="PF05625">
    <property type="entry name" value="PAXNEB"/>
    <property type="match status" value="1"/>
</dbReference>
<evidence type="ECO:0000256" key="2">
    <source>
        <dbReference type="ARBA" id="ARBA00004496"/>
    </source>
</evidence>
<keyword evidence="7" id="KW-0819">tRNA processing</keyword>
<comment type="caution">
    <text evidence="10">The sequence shown here is derived from an EMBL/GenBank/DDBJ whole genome shotgun (WGS) entry which is preliminary data.</text>
</comment>